<organism evidence="2 3">
    <name type="scientific">Pedobacter frigiditerrae</name>
    <dbReference type="NCBI Taxonomy" id="2530452"/>
    <lineage>
        <taxon>Bacteria</taxon>
        <taxon>Pseudomonadati</taxon>
        <taxon>Bacteroidota</taxon>
        <taxon>Sphingobacteriia</taxon>
        <taxon>Sphingobacteriales</taxon>
        <taxon>Sphingobacteriaceae</taxon>
        <taxon>Pedobacter</taxon>
    </lineage>
</organism>
<sequence>MKSKFLFPTWCAIVGYLLAIPGFILGYLYTINKYEIPGFGFKMRERNDLFQPSFENFTNELAIFLVVGGLILIAFSRNKEEDELSAKLRLNSLYWSIMIYYVLYIIGLLFSITIGEIPFIGEHASELNLFTPLVIFIIRYNYLMHVNKESYLMSQPKFLPNSPYRKIGIFLSLISLVVFILVTVIKTKDLSDTFSSSAYLGLVIGFMLWTFSRNRIEDEMVMQQRLENLQLAVYFNYSVLLLATILFYSLNFLLVLLFAQISLLLFFIIRMEFIKYKNNKLLNTFEGGMSYEK</sequence>
<dbReference type="Proteomes" id="UP000292884">
    <property type="component" value="Unassembled WGS sequence"/>
</dbReference>
<proteinExistence type="predicted"/>
<feature type="transmembrane region" description="Helical" evidence="1">
    <location>
        <begin position="57"/>
        <end position="76"/>
    </location>
</feature>
<accession>A0A4R0N216</accession>
<dbReference type="EMBL" id="SJSK01000001">
    <property type="protein sequence ID" value="TCC93735.1"/>
    <property type="molecule type" value="Genomic_DNA"/>
</dbReference>
<keyword evidence="1" id="KW-0472">Membrane</keyword>
<dbReference type="RefSeq" id="WP_131551601.1">
    <property type="nucleotide sequence ID" value="NZ_SJSK01000001.1"/>
</dbReference>
<evidence type="ECO:0000313" key="2">
    <source>
        <dbReference type="EMBL" id="TCC93735.1"/>
    </source>
</evidence>
<keyword evidence="1" id="KW-1133">Transmembrane helix</keyword>
<feature type="transmembrane region" description="Helical" evidence="1">
    <location>
        <begin position="127"/>
        <end position="146"/>
    </location>
</feature>
<reference evidence="2 3" key="1">
    <citation type="submission" date="2019-02" db="EMBL/GenBank/DDBJ databases">
        <title>Pedobacter sp. RP-1-13 sp. nov., isolated from Arctic soil.</title>
        <authorList>
            <person name="Dahal R.H."/>
        </authorList>
    </citation>
    <scope>NUCLEOTIDE SEQUENCE [LARGE SCALE GENOMIC DNA]</scope>
    <source>
        <strain evidence="2 3">RP-1-13</strain>
    </source>
</reference>
<feature type="transmembrane region" description="Helical" evidence="1">
    <location>
        <begin position="167"/>
        <end position="187"/>
    </location>
</feature>
<keyword evidence="3" id="KW-1185">Reference proteome</keyword>
<feature type="transmembrane region" description="Helical" evidence="1">
    <location>
        <begin position="254"/>
        <end position="273"/>
    </location>
</feature>
<keyword evidence="1" id="KW-0812">Transmembrane</keyword>
<feature type="transmembrane region" description="Helical" evidence="1">
    <location>
        <begin position="7"/>
        <end position="29"/>
    </location>
</feature>
<feature type="transmembrane region" description="Helical" evidence="1">
    <location>
        <begin position="193"/>
        <end position="211"/>
    </location>
</feature>
<dbReference type="OrthoDB" id="894278at2"/>
<comment type="caution">
    <text evidence="2">The sequence shown here is derived from an EMBL/GenBank/DDBJ whole genome shotgun (WGS) entry which is preliminary data.</text>
</comment>
<feature type="transmembrane region" description="Helical" evidence="1">
    <location>
        <begin position="231"/>
        <end position="248"/>
    </location>
</feature>
<protein>
    <submittedName>
        <fullName evidence="2">Uncharacterized protein</fullName>
    </submittedName>
</protein>
<gene>
    <name evidence="2" type="ORF">EZ428_02900</name>
</gene>
<evidence type="ECO:0000313" key="3">
    <source>
        <dbReference type="Proteomes" id="UP000292884"/>
    </source>
</evidence>
<name>A0A4R0N216_9SPHI</name>
<dbReference type="AlphaFoldDB" id="A0A4R0N216"/>
<evidence type="ECO:0000256" key="1">
    <source>
        <dbReference type="SAM" id="Phobius"/>
    </source>
</evidence>
<feature type="transmembrane region" description="Helical" evidence="1">
    <location>
        <begin position="97"/>
        <end position="121"/>
    </location>
</feature>